<sequence>MSAMLELFGIEILECEYTDASEESFQYDSVTFHLKSLSKYNGMTIEVLHDWMFKVWDAEGKVIDKFYLIENDEFRKMLYQKYPI</sequence>
<gene>
    <name evidence="1" type="ORF">PIL02S_03460</name>
</gene>
<accession>A0A2W0CC86</accession>
<evidence type="ECO:0000313" key="2">
    <source>
        <dbReference type="Proteomes" id="UP000247459"/>
    </source>
</evidence>
<organism evidence="1 2">
    <name type="scientific">Paenibacillus illinoisensis</name>
    <dbReference type="NCBI Taxonomy" id="59845"/>
    <lineage>
        <taxon>Bacteria</taxon>
        <taxon>Bacillati</taxon>
        <taxon>Bacillota</taxon>
        <taxon>Bacilli</taxon>
        <taxon>Bacillales</taxon>
        <taxon>Paenibacillaceae</taxon>
        <taxon>Paenibacillus</taxon>
    </lineage>
</organism>
<name>A0A2W0CC86_9BACL</name>
<dbReference type="EMBL" id="PRLG01000020">
    <property type="protein sequence ID" value="PYY28309.1"/>
    <property type="molecule type" value="Genomic_DNA"/>
</dbReference>
<reference evidence="1 2" key="1">
    <citation type="submission" date="2018-01" db="EMBL/GenBank/DDBJ databases">
        <title>Genome sequence of the PGP bacterium Paenibacillus illinoisensis E3.</title>
        <authorList>
            <person name="Rolli E."/>
            <person name="Marasco R."/>
            <person name="Bessem C."/>
            <person name="Michoud G."/>
            <person name="Gaiarsa S."/>
            <person name="Borin S."/>
            <person name="Daffonchio D."/>
        </authorList>
    </citation>
    <scope>NUCLEOTIDE SEQUENCE [LARGE SCALE GENOMIC DNA]</scope>
    <source>
        <strain evidence="1 2">E3</strain>
    </source>
</reference>
<protein>
    <submittedName>
        <fullName evidence="1">Uncharacterized protein</fullName>
    </submittedName>
</protein>
<proteinExistence type="predicted"/>
<dbReference type="Proteomes" id="UP000247459">
    <property type="component" value="Unassembled WGS sequence"/>
</dbReference>
<comment type="caution">
    <text evidence="1">The sequence shown here is derived from an EMBL/GenBank/DDBJ whole genome shotgun (WGS) entry which is preliminary data.</text>
</comment>
<dbReference type="AlphaFoldDB" id="A0A2W0CC86"/>
<dbReference type="RefSeq" id="WP_110820958.1">
    <property type="nucleotide sequence ID" value="NZ_PRLG01000020.1"/>
</dbReference>
<dbReference type="OrthoDB" id="2659949at2"/>
<evidence type="ECO:0000313" key="1">
    <source>
        <dbReference type="EMBL" id="PYY28309.1"/>
    </source>
</evidence>